<name>A0A3L8GH06_STRIN</name>
<keyword evidence="1" id="KW-0812">Transmembrane</keyword>
<dbReference type="Proteomes" id="UP000025245">
    <property type="component" value="Chromosome"/>
</dbReference>
<keyword evidence="1" id="KW-1133">Transmembrane helix</keyword>
<dbReference type="AlphaFoldDB" id="A0A3L8GH06"/>
<evidence type="ECO:0000313" key="2">
    <source>
        <dbReference type="EMBL" id="AHY16501.1"/>
    </source>
</evidence>
<reference evidence="2 4" key="1">
    <citation type="journal article" date="2014" name="Genome Announc.">
        <title>Complete Genome Sequence of a Virulent Strain, Streptococcus iniae ISET0901, Isolated from Diseased Tilapia.</title>
        <authorList>
            <person name="Pridgeon J.W."/>
            <person name="Zhang D."/>
            <person name="Zhang L."/>
        </authorList>
    </citation>
    <scope>NUCLEOTIDE SEQUENCE [LARGE SCALE GENOMIC DNA]</scope>
    <source>
        <strain evidence="2 4">ISET0901</strain>
    </source>
</reference>
<reference evidence="3 5" key="2">
    <citation type="submission" date="2018-06" db="EMBL/GenBank/DDBJ databases">
        <title>Mutators as drivers of adaptation in pathogenic bacteria and a risk factor for host jumps and vaccine escape.</title>
        <authorList>
            <person name="Barnes A.C."/>
            <person name="Silayeva O."/>
        </authorList>
    </citation>
    <scope>NUCLEOTIDE SEQUENCE [LARGE SCALE GENOMIC DNA]</scope>
    <source>
        <strain evidence="3 5">QMA0445</strain>
    </source>
</reference>
<feature type="transmembrane region" description="Helical" evidence="1">
    <location>
        <begin position="20"/>
        <end position="40"/>
    </location>
</feature>
<evidence type="ECO:0000313" key="5">
    <source>
        <dbReference type="Proteomes" id="UP000269148"/>
    </source>
</evidence>
<feature type="transmembrane region" description="Helical" evidence="1">
    <location>
        <begin position="60"/>
        <end position="84"/>
    </location>
</feature>
<sequence>MISYEKVRQSLKTLNMTVIVLNIIELVFSVILFVSLYFTLNNEDIKATLPPEQLDVLKQSLSPFNIFMMVISLGLTIAIIVLAFQNRSKIAQDFEINYMPYFLGLGSILLSIVQMFLNQFSLISFAINLALASLYFFSYLKAKTLNGKEDIIDA</sequence>
<dbReference type="KEGG" id="siq:DQ08_08610"/>
<proteinExistence type="predicted"/>
<dbReference type="EMBL" id="QLQD01000074">
    <property type="protein sequence ID" value="RLU55618.1"/>
    <property type="molecule type" value="Genomic_DNA"/>
</dbReference>
<dbReference type="GeneID" id="35765854"/>
<dbReference type="EMBL" id="CP007586">
    <property type="protein sequence ID" value="AHY16501.1"/>
    <property type="molecule type" value="Genomic_DNA"/>
</dbReference>
<dbReference type="OrthoDB" id="2221492at2"/>
<feature type="transmembrane region" description="Helical" evidence="1">
    <location>
        <begin position="122"/>
        <end position="140"/>
    </location>
</feature>
<evidence type="ECO:0000313" key="4">
    <source>
        <dbReference type="Proteomes" id="UP000025245"/>
    </source>
</evidence>
<dbReference type="Proteomes" id="UP000269148">
    <property type="component" value="Unassembled WGS sequence"/>
</dbReference>
<keyword evidence="4" id="KW-1185">Reference proteome</keyword>
<gene>
    <name evidence="3" type="ORF">DIY07_08710</name>
    <name evidence="2" type="ORF">DQ08_08610</name>
</gene>
<dbReference type="KEGG" id="siz:SI82_08705"/>
<evidence type="ECO:0000313" key="3">
    <source>
        <dbReference type="EMBL" id="RLU55618.1"/>
    </source>
</evidence>
<feature type="transmembrane region" description="Helical" evidence="1">
    <location>
        <begin position="96"/>
        <end position="116"/>
    </location>
</feature>
<dbReference type="RefSeq" id="WP_003102102.1">
    <property type="nucleotide sequence ID" value="NZ_CP010783.1"/>
</dbReference>
<organism evidence="3 5">
    <name type="scientific">Streptococcus iniae</name>
    <name type="common">Streptococcus shiloi</name>
    <dbReference type="NCBI Taxonomy" id="1346"/>
    <lineage>
        <taxon>Bacteria</taxon>
        <taxon>Bacillati</taxon>
        <taxon>Bacillota</taxon>
        <taxon>Bacilli</taxon>
        <taxon>Lactobacillales</taxon>
        <taxon>Streptococcaceae</taxon>
        <taxon>Streptococcus</taxon>
    </lineage>
</organism>
<dbReference type="KEGG" id="sio:DW64_08595"/>
<keyword evidence="1" id="KW-0472">Membrane</keyword>
<accession>A0A3L8GH06</accession>
<dbReference type="STRING" id="1346.BMF34_08615"/>
<evidence type="ECO:0000256" key="1">
    <source>
        <dbReference type="SAM" id="Phobius"/>
    </source>
</evidence>
<protein>
    <submittedName>
        <fullName evidence="2">Membrane protein</fullName>
    </submittedName>
</protein>